<proteinExistence type="predicted"/>
<dbReference type="PANTHER" id="PTHR12302">
    <property type="entry name" value="EBNA2 BINDING PROTEIN P100"/>
    <property type="match status" value="1"/>
</dbReference>
<evidence type="ECO:0000256" key="2">
    <source>
        <dbReference type="ARBA" id="ARBA00022759"/>
    </source>
</evidence>
<evidence type="ECO:0000259" key="4">
    <source>
        <dbReference type="PROSITE" id="PS50830"/>
    </source>
</evidence>
<reference evidence="5" key="1">
    <citation type="submission" date="2019-11" db="EMBL/GenBank/DDBJ databases">
        <title>Whole genome comparisons of Staphylococcus agnetis isolates from cattle and chickens.</title>
        <authorList>
            <person name="Rhoads D."/>
            <person name="Shwani A."/>
            <person name="Adkins P."/>
            <person name="Calcutt M."/>
            <person name="Middleton J."/>
        </authorList>
    </citation>
    <scope>NUCLEOTIDE SEQUENCE</scope>
    <source>
        <strain evidence="5">1387</strain>
    </source>
</reference>
<dbReference type="Proteomes" id="UP000646308">
    <property type="component" value="Unassembled WGS sequence"/>
</dbReference>
<dbReference type="EMBL" id="WMFL01000078">
    <property type="protein sequence ID" value="NJI02501.1"/>
    <property type="molecule type" value="Genomic_DNA"/>
</dbReference>
<sequence length="119" mass="13742">MTLNNKLYIFKAKVLRVVDGDTLEMRIDLGFHTHTVRKVRLLGVDTPERGKHGYNEAKAFTTSTVLGKDVYVQTYQADAFGRYLADVWYQEGDNEFRLSHELSNRGLVKEGSKWNEEDE</sequence>
<keyword evidence="1" id="KW-0540">Nuclease</keyword>
<protein>
    <submittedName>
        <fullName evidence="5">Nuclease</fullName>
    </submittedName>
</protein>
<dbReference type="SUPFAM" id="SSF50199">
    <property type="entry name" value="Staphylococcal nuclease"/>
    <property type="match status" value="1"/>
</dbReference>
<comment type="caution">
    <text evidence="5">The sequence shown here is derived from an EMBL/GenBank/DDBJ whole genome shotgun (WGS) entry which is preliminary data.</text>
</comment>
<organism evidence="5 6">
    <name type="scientific">Staphylococcus agnetis</name>
    <dbReference type="NCBI Taxonomy" id="985762"/>
    <lineage>
        <taxon>Bacteria</taxon>
        <taxon>Bacillati</taxon>
        <taxon>Bacillota</taxon>
        <taxon>Bacilli</taxon>
        <taxon>Bacillales</taxon>
        <taxon>Staphylococcaceae</taxon>
        <taxon>Staphylococcus</taxon>
    </lineage>
</organism>
<dbReference type="SMART" id="SM00318">
    <property type="entry name" value="SNc"/>
    <property type="match status" value="1"/>
</dbReference>
<dbReference type="InterPro" id="IPR035437">
    <property type="entry name" value="SNase_OB-fold_sf"/>
</dbReference>
<name>A0AAW9YTN5_9STAP</name>
<dbReference type="GO" id="GO:0004519">
    <property type="term" value="F:endonuclease activity"/>
    <property type="evidence" value="ECO:0007669"/>
    <property type="project" value="UniProtKB-KW"/>
</dbReference>
<accession>A0AAW9YTN5</accession>
<feature type="domain" description="TNase-like" evidence="4">
    <location>
        <begin position="8"/>
        <end position="109"/>
    </location>
</feature>
<dbReference type="RefSeq" id="WP_165805113.1">
    <property type="nucleotide sequence ID" value="NZ_WMFL01000078.1"/>
</dbReference>
<dbReference type="Gene3D" id="2.40.50.90">
    <property type="match status" value="1"/>
</dbReference>
<dbReference type="AlphaFoldDB" id="A0AAW9YTN5"/>
<keyword evidence="3" id="KW-0378">Hydrolase</keyword>
<dbReference type="InterPro" id="IPR016071">
    <property type="entry name" value="Staphylococal_nuclease_OB-fold"/>
</dbReference>
<evidence type="ECO:0000313" key="6">
    <source>
        <dbReference type="Proteomes" id="UP000646308"/>
    </source>
</evidence>
<evidence type="ECO:0000313" key="5">
    <source>
        <dbReference type="EMBL" id="NJI02501.1"/>
    </source>
</evidence>
<evidence type="ECO:0000256" key="1">
    <source>
        <dbReference type="ARBA" id="ARBA00022722"/>
    </source>
</evidence>
<evidence type="ECO:0000256" key="3">
    <source>
        <dbReference type="ARBA" id="ARBA00022801"/>
    </source>
</evidence>
<dbReference type="PROSITE" id="PS50830">
    <property type="entry name" value="TNASE_3"/>
    <property type="match status" value="1"/>
</dbReference>
<keyword evidence="2" id="KW-0255">Endonuclease</keyword>
<dbReference type="Pfam" id="PF00565">
    <property type="entry name" value="SNase"/>
    <property type="match status" value="1"/>
</dbReference>
<dbReference type="GO" id="GO:0016787">
    <property type="term" value="F:hydrolase activity"/>
    <property type="evidence" value="ECO:0007669"/>
    <property type="project" value="UniProtKB-KW"/>
</dbReference>
<dbReference type="PANTHER" id="PTHR12302:SF3">
    <property type="entry name" value="SERINE_THREONINE-PROTEIN KINASE 31"/>
    <property type="match status" value="1"/>
</dbReference>
<gene>
    <name evidence="5" type="ORF">GLV84_06655</name>
</gene>